<dbReference type="Pfam" id="PF04858">
    <property type="entry name" value="TH1"/>
    <property type="match status" value="1"/>
</dbReference>
<dbReference type="OMA" id="ARINPDH"/>
<dbReference type="WBParaSite" id="TCLT_0000436801-mRNA-1">
    <property type="protein sequence ID" value="TCLT_0000436801-mRNA-1"/>
    <property type="gene ID" value="TCLT_0000436801"/>
</dbReference>
<gene>
    <name evidence="7" type="ORF">TCLT_LOCUS4357</name>
</gene>
<dbReference type="InterPro" id="IPR006942">
    <property type="entry name" value="TH1"/>
</dbReference>
<reference evidence="7 8" key="2">
    <citation type="submission" date="2018-11" db="EMBL/GenBank/DDBJ databases">
        <authorList>
            <consortium name="Pathogen Informatics"/>
        </authorList>
    </citation>
    <scope>NUCLEOTIDE SEQUENCE [LARGE SCALE GENOMIC DNA]</scope>
</reference>
<reference evidence="9" key="1">
    <citation type="submission" date="2017-02" db="UniProtKB">
        <authorList>
            <consortium name="WormBaseParasite"/>
        </authorList>
    </citation>
    <scope>IDENTIFICATION</scope>
</reference>
<dbReference type="PANTHER" id="PTHR12144">
    <property type="entry name" value="NEGATIVE ELONGATION FACTOR D"/>
    <property type="match status" value="1"/>
</dbReference>
<dbReference type="OrthoDB" id="511287at2759"/>
<evidence type="ECO:0000313" key="9">
    <source>
        <dbReference type="WBParaSite" id="TCLT_0000436801-mRNA-1"/>
    </source>
</evidence>
<keyword evidence="8" id="KW-1185">Reference proteome</keyword>
<name>A0A0N5CVM4_THECL</name>
<evidence type="ECO:0000313" key="8">
    <source>
        <dbReference type="Proteomes" id="UP000276776"/>
    </source>
</evidence>
<keyword evidence="6" id="KW-0539">Nucleus</keyword>
<proteinExistence type="inferred from homology"/>
<comment type="similarity">
    <text evidence="2">Belongs to the NELF-D family.</text>
</comment>
<protein>
    <submittedName>
        <fullName evidence="9">THO complex subunit 2</fullName>
    </submittedName>
</protein>
<dbReference type="GO" id="GO:0003723">
    <property type="term" value="F:RNA binding"/>
    <property type="evidence" value="ECO:0007669"/>
    <property type="project" value="TreeGrafter"/>
</dbReference>
<dbReference type="EMBL" id="UYYF01004285">
    <property type="protein sequence ID" value="VDN01454.1"/>
    <property type="molecule type" value="Genomic_DNA"/>
</dbReference>
<evidence type="ECO:0000256" key="3">
    <source>
        <dbReference type="ARBA" id="ARBA00022491"/>
    </source>
</evidence>
<evidence type="ECO:0000256" key="4">
    <source>
        <dbReference type="ARBA" id="ARBA00023015"/>
    </source>
</evidence>
<evidence type="ECO:0000313" key="7">
    <source>
        <dbReference type="EMBL" id="VDN01454.1"/>
    </source>
</evidence>
<evidence type="ECO:0000256" key="2">
    <source>
        <dbReference type="ARBA" id="ARBA00005726"/>
    </source>
</evidence>
<dbReference type="GO" id="GO:0032021">
    <property type="term" value="C:NELF complex"/>
    <property type="evidence" value="ECO:0007669"/>
    <property type="project" value="TreeGrafter"/>
</dbReference>
<evidence type="ECO:0000256" key="5">
    <source>
        <dbReference type="ARBA" id="ARBA00023163"/>
    </source>
</evidence>
<dbReference type="PANTHER" id="PTHR12144:SF0">
    <property type="entry name" value="NEGATIVE ELONGATION FACTOR C_D"/>
    <property type="match status" value="1"/>
</dbReference>
<organism evidence="9">
    <name type="scientific">Thelazia callipaeda</name>
    <name type="common">Oriental eyeworm</name>
    <name type="synonym">Parasitic nematode</name>
    <dbReference type="NCBI Taxonomy" id="103827"/>
    <lineage>
        <taxon>Eukaryota</taxon>
        <taxon>Metazoa</taxon>
        <taxon>Ecdysozoa</taxon>
        <taxon>Nematoda</taxon>
        <taxon>Chromadorea</taxon>
        <taxon>Rhabditida</taxon>
        <taxon>Spirurina</taxon>
        <taxon>Spiruromorpha</taxon>
        <taxon>Thelazioidea</taxon>
        <taxon>Thelaziidae</taxon>
        <taxon>Thelazia</taxon>
    </lineage>
</organism>
<dbReference type="Proteomes" id="UP000276776">
    <property type="component" value="Unassembled WGS sequence"/>
</dbReference>
<dbReference type="GO" id="GO:0034244">
    <property type="term" value="P:negative regulation of transcription elongation by RNA polymerase II"/>
    <property type="evidence" value="ECO:0007669"/>
    <property type="project" value="TreeGrafter"/>
</dbReference>
<evidence type="ECO:0000256" key="1">
    <source>
        <dbReference type="ARBA" id="ARBA00004123"/>
    </source>
</evidence>
<comment type="subcellular location">
    <subcellularLocation>
        <location evidence="1">Nucleus</location>
    </subcellularLocation>
</comment>
<keyword evidence="5" id="KW-0804">Transcription</keyword>
<accession>A0A0N5CVM4</accession>
<keyword evidence="3" id="KW-0678">Repressor</keyword>
<keyword evidence="4" id="KW-0805">Transcription regulation</keyword>
<evidence type="ECO:0000256" key="6">
    <source>
        <dbReference type="ARBA" id="ARBA00023242"/>
    </source>
</evidence>
<sequence>MLAEWLSDATGSWKLVHECLEKSLSKLLEKRFAANLMDSKYETIEDFDEWLSELVKHSPWRKLIYKLAAQSPRSKFLKKAVQVSSAAGFQHEITDVRIAIQQVEIYSHLLLKSIDTCFRKYNDGPLTEEYEKAFSEVCHVVFYSEQTYLFTQALLHEIIVNDKNEAAIICTHLSQALQVEAHKRDYQDTFDINMALSTGSEIFGEVKQIVLTMLSKKSLNPADIIRLYDLYSSSEPPPTEFIQYPFFIDMLIDSLYCYEGNKIQSIHRSKYIFLLSYASCGGSRSADGESVNEEFEQTKSAMESVLDSIRSERDPTRHFHLLLNAITFPSIASGILYYIHGFLLSDQILSDLQLFHIVLLDEIASNHPALHIRLFEVLCALYDRQSELLQPAEVIIEKQRIILDRFIHLLSVGFSLPVLEKINNLFYEGQIDVSLARYFAIDVLDIIDPPYSTAFVERFLPILLNREIFDKPTILKMPTVQEFIQRVTNDREEGAVQTS</sequence>
<dbReference type="AlphaFoldDB" id="A0A0N5CVM4"/>
<dbReference type="STRING" id="103827.A0A0N5CVM4"/>